<feature type="signal peptide" evidence="7">
    <location>
        <begin position="1"/>
        <end position="26"/>
    </location>
</feature>
<feature type="domain" description="AlgX/AlgJ SGNH hydrolase-like" evidence="8">
    <location>
        <begin position="80"/>
        <end position="327"/>
    </location>
</feature>
<reference evidence="9 10" key="1">
    <citation type="submission" date="2017-05" db="EMBL/GenBank/DDBJ databases">
        <authorList>
            <person name="Varghese N."/>
            <person name="Submissions S."/>
        </authorList>
    </citation>
    <scope>NUCLEOTIDE SEQUENCE [LARGE SCALE GENOMIC DNA]</scope>
    <source>
        <strain evidence="9 10">DSM 29734</strain>
    </source>
</reference>
<name>A0ABY1NKA1_9RHOB</name>
<comment type="caution">
    <text evidence="9">The sequence shown here is derived from an EMBL/GenBank/DDBJ whole genome shotgun (WGS) entry which is preliminary data.</text>
</comment>
<dbReference type="Pfam" id="PF16822">
    <property type="entry name" value="ALGX"/>
    <property type="match status" value="1"/>
</dbReference>
<proteinExistence type="predicted"/>
<evidence type="ECO:0000259" key="8">
    <source>
        <dbReference type="Pfam" id="PF16822"/>
    </source>
</evidence>
<accession>A0ABY1NKA1</accession>
<protein>
    <submittedName>
        <fullName evidence="9">Alginate O-acetyltransferase complex protein AlgJ</fullName>
    </submittedName>
</protein>
<keyword evidence="3" id="KW-0808">Transferase</keyword>
<comment type="subcellular location">
    <subcellularLocation>
        <location evidence="1">Periplasm</location>
    </subcellularLocation>
</comment>
<sequence>MQASLDSLCTLGIAALLAGLSVTAFSHTDTGDPSKGWANGTYQRGYEDRFETSVPAHESAVALWSAAKWVFFREPATGAVAGYGGWLFTAEEFIEPDNPNNLATELAQVIDALAADGITLVPVIIPDKARMHAHRLKRGRSEGYEARYDAALAAIREAELIEIDLREALRFEGSFMRTDTHWSPEGAQSAAATIAKSLGDITLPEAQVNIIAKGAAPFDGDLLPFVATGRYRDRVGPAAEFINTFETNVTSSGGLFGAADIPVALIGTSYSAKAEFHFEGYLKQALQADVLNLSRVGQGPFKPMDAFLEDRSNLSSLPSIVVWEIPERFLTSRRKLP</sequence>
<evidence type="ECO:0000256" key="5">
    <source>
        <dbReference type="ARBA" id="ARBA00022764"/>
    </source>
</evidence>
<evidence type="ECO:0000256" key="1">
    <source>
        <dbReference type="ARBA" id="ARBA00004418"/>
    </source>
</evidence>
<evidence type="ECO:0000313" key="9">
    <source>
        <dbReference type="EMBL" id="SMP11727.1"/>
    </source>
</evidence>
<comment type="pathway">
    <text evidence="2">Glycan biosynthesis; alginate biosynthesis.</text>
</comment>
<dbReference type="InterPro" id="IPR031811">
    <property type="entry name" value="ALGX/ALGJ_SGNH-like"/>
</dbReference>
<evidence type="ECO:0000256" key="6">
    <source>
        <dbReference type="ARBA" id="ARBA00022841"/>
    </source>
</evidence>
<dbReference type="RefSeq" id="WP_283425050.1">
    <property type="nucleotide sequence ID" value="NZ_FXTY01000002.1"/>
</dbReference>
<dbReference type="Proteomes" id="UP001157961">
    <property type="component" value="Unassembled WGS sequence"/>
</dbReference>
<organism evidence="9 10">
    <name type="scientific">Shimia sagamensis</name>
    <dbReference type="NCBI Taxonomy" id="1566352"/>
    <lineage>
        <taxon>Bacteria</taxon>
        <taxon>Pseudomonadati</taxon>
        <taxon>Pseudomonadota</taxon>
        <taxon>Alphaproteobacteria</taxon>
        <taxon>Rhodobacterales</taxon>
        <taxon>Roseobacteraceae</taxon>
    </lineage>
</organism>
<keyword evidence="6" id="KW-0016">Alginate biosynthesis</keyword>
<keyword evidence="10" id="KW-1185">Reference proteome</keyword>
<keyword evidence="4 7" id="KW-0732">Signal</keyword>
<evidence type="ECO:0000313" key="10">
    <source>
        <dbReference type="Proteomes" id="UP001157961"/>
    </source>
</evidence>
<dbReference type="EMBL" id="FXTY01000002">
    <property type="protein sequence ID" value="SMP11727.1"/>
    <property type="molecule type" value="Genomic_DNA"/>
</dbReference>
<evidence type="ECO:0000256" key="2">
    <source>
        <dbReference type="ARBA" id="ARBA00005182"/>
    </source>
</evidence>
<evidence type="ECO:0000256" key="7">
    <source>
        <dbReference type="SAM" id="SignalP"/>
    </source>
</evidence>
<evidence type="ECO:0000256" key="4">
    <source>
        <dbReference type="ARBA" id="ARBA00022729"/>
    </source>
</evidence>
<keyword evidence="5" id="KW-0574">Periplasm</keyword>
<gene>
    <name evidence="9" type="ORF">SAMN06265373_102298</name>
</gene>
<feature type="chain" id="PRO_5046170896" evidence="7">
    <location>
        <begin position="27"/>
        <end position="337"/>
    </location>
</feature>
<evidence type="ECO:0000256" key="3">
    <source>
        <dbReference type="ARBA" id="ARBA00022679"/>
    </source>
</evidence>